<reference evidence="1" key="1">
    <citation type="submission" date="2022-08" db="UniProtKB">
        <authorList>
            <consortium name="EnsemblMetazoa"/>
        </authorList>
    </citation>
    <scope>IDENTIFICATION</scope>
    <source>
        <strain evidence="1">Dongola</strain>
    </source>
</reference>
<sequence length="125" mass="13754">MKLALLCCVPLLAALLVSSTAAQRAEDALKQSYDGTESSAVREQPEQRCIPTKECPPDEVFKCCGPCYQLNCYGTVLDCAGRCYAECYCASGFVREYPGGRCIPKLFCQRPPLPILSDFEDLLVE</sequence>
<name>A0A182HT18_ANOAR</name>
<dbReference type="EMBL" id="APCN01000397">
    <property type="status" value="NOT_ANNOTATED_CDS"/>
    <property type="molecule type" value="Genomic_DNA"/>
</dbReference>
<dbReference type="CDD" id="cd19941">
    <property type="entry name" value="TIL"/>
    <property type="match status" value="1"/>
</dbReference>
<proteinExistence type="predicted"/>
<dbReference type="AlphaFoldDB" id="A0A182HT18"/>
<protein>
    <submittedName>
        <fullName evidence="1">Uncharacterized protein</fullName>
    </submittedName>
</protein>
<dbReference type="Gene3D" id="2.10.25.10">
    <property type="entry name" value="Laminin"/>
    <property type="match status" value="1"/>
</dbReference>
<dbReference type="Proteomes" id="UP000075840">
    <property type="component" value="Unassembled WGS sequence"/>
</dbReference>
<dbReference type="VEuPathDB" id="VectorBase:AARA004423"/>
<keyword evidence="2" id="KW-1185">Reference proteome</keyword>
<dbReference type="VEuPathDB" id="VectorBase:AARA21_015281"/>
<evidence type="ECO:0000313" key="2">
    <source>
        <dbReference type="Proteomes" id="UP000075840"/>
    </source>
</evidence>
<dbReference type="EnsemblMetazoa" id="AARA004423-RA">
    <property type="protein sequence ID" value="AARA004423-PA"/>
    <property type="gene ID" value="AARA004423"/>
</dbReference>
<dbReference type="InterPro" id="IPR036084">
    <property type="entry name" value="Ser_inhib-like_sf"/>
</dbReference>
<accession>A0A182HT18</accession>
<organism evidence="1 2">
    <name type="scientific">Anopheles arabiensis</name>
    <name type="common">Mosquito</name>
    <dbReference type="NCBI Taxonomy" id="7173"/>
    <lineage>
        <taxon>Eukaryota</taxon>
        <taxon>Metazoa</taxon>
        <taxon>Ecdysozoa</taxon>
        <taxon>Arthropoda</taxon>
        <taxon>Hexapoda</taxon>
        <taxon>Insecta</taxon>
        <taxon>Pterygota</taxon>
        <taxon>Neoptera</taxon>
        <taxon>Endopterygota</taxon>
        <taxon>Diptera</taxon>
        <taxon>Nematocera</taxon>
        <taxon>Culicoidea</taxon>
        <taxon>Culicidae</taxon>
        <taxon>Anophelinae</taxon>
        <taxon>Anopheles</taxon>
    </lineage>
</organism>
<dbReference type="SUPFAM" id="SSF57567">
    <property type="entry name" value="Serine protease inhibitors"/>
    <property type="match status" value="1"/>
</dbReference>
<evidence type="ECO:0000313" key="1">
    <source>
        <dbReference type="EnsemblMetazoa" id="AARA004423-PA"/>
    </source>
</evidence>